<reference evidence="2 3" key="1">
    <citation type="journal article" date="2021" name="Elife">
        <title>Chloroplast acquisition without the gene transfer in kleptoplastic sea slugs, Plakobranchus ocellatus.</title>
        <authorList>
            <person name="Maeda T."/>
            <person name="Takahashi S."/>
            <person name="Yoshida T."/>
            <person name="Shimamura S."/>
            <person name="Takaki Y."/>
            <person name="Nagai Y."/>
            <person name="Toyoda A."/>
            <person name="Suzuki Y."/>
            <person name="Arimoto A."/>
            <person name="Ishii H."/>
            <person name="Satoh N."/>
            <person name="Nishiyama T."/>
            <person name="Hasebe M."/>
            <person name="Maruyama T."/>
            <person name="Minagawa J."/>
            <person name="Obokata J."/>
            <person name="Shigenobu S."/>
        </authorList>
    </citation>
    <scope>NUCLEOTIDE SEQUENCE [LARGE SCALE GENOMIC DNA]</scope>
</reference>
<evidence type="ECO:0000313" key="3">
    <source>
        <dbReference type="Proteomes" id="UP000762676"/>
    </source>
</evidence>
<evidence type="ECO:0000313" key="2">
    <source>
        <dbReference type="EMBL" id="GFR59244.1"/>
    </source>
</evidence>
<protein>
    <submittedName>
        <fullName evidence="2">Uncharacterized protein</fullName>
    </submittedName>
</protein>
<comment type="caution">
    <text evidence="2">The sequence shown here is derived from an EMBL/GenBank/DDBJ whole genome shotgun (WGS) entry which is preliminary data.</text>
</comment>
<gene>
    <name evidence="2" type="ORF">ElyMa_003499800</name>
</gene>
<feature type="region of interest" description="Disordered" evidence="1">
    <location>
        <begin position="22"/>
        <end position="99"/>
    </location>
</feature>
<organism evidence="2 3">
    <name type="scientific">Elysia marginata</name>
    <dbReference type="NCBI Taxonomy" id="1093978"/>
    <lineage>
        <taxon>Eukaryota</taxon>
        <taxon>Metazoa</taxon>
        <taxon>Spiralia</taxon>
        <taxon>Lophotrochozoa</taxon>
        <taxon>Mollusca</taxon>
        <taxon>Gastropoda</taxon>
        <taxon>Heterobranchia</taxon>
        <taxon>Euthyneura</taxon>
        <taxon>Panpulmonata</taxon>
        <taxon>Sacoglossa</taxon>
        <taxon>Placobranchoidea</taxon>
        <taxon>Plakobranchidae</taxon>
        <taxon>Elysia</taxon>
    </lineage>
</organism>
<name>A0AAV4EF22_9GAST</name>
<dbReference type="EMBL" id="BMAT01007185">
    <property type="protein sequence ID" value="GFR59244.1"/>
    <property type="molecule type" value="Genomic_DNA"/>
</dbReference>
<dbReference type="Proteomes" id="UP000762676">
    <property type="component" value="Unassembled WGS sequence"/>
</dbReference>
<dbReference type="AlphaFoldDB" id="A0AAV4EF22"/>
<feature type="compositionally biased region" description="Acidic residues" evidence="1">
    <location>
        <begin position="45"/>
        <end position="65"/>
    </location>
</feature>
<feature type="compositionally biased region" description="Basic residues" evidence="1">
    <location>
        <begin position="75"/>
        <end position="88"/>
    </location>
</feature>
<sequence>MSLDALRISQLSAPAPEMNLLQMSRDEFDGVNSVRAEIGRKMSNEEEEEEKEEEGEEEGKEEEEEGRGGGEGEKKKKKNKNKNKKKRVIMMSKRAISGH</sequence>
<keyword evidence="3" id="KW-1185">Reference proteome</keyword>
<evidence type="ECO:0000256" key="1">
    <source>
        <dbReference type="SAM" id="MobiDB-lite"/>
    </source>
</evidence>
<accession>A0AAV4EF22</accession>
<proteinExistence type="predicted"/>